<dbReference type="InterPro" id="IPR036880">
    <property type="entry name" value="Kunitz_BPTI_sf"/>
</dbReference>
<organism evidence="3">
    <name type="scientific">marine metagenome</name>
    <dbReference type="NCBI Taxonomy" id="408172"/>
    <lineage>
        <taxon>unclassified sequences</taxon>
        <taxon>metagenomes</taxon>
        <taxon>ecological metagenomes</taxon>
    </lineage>
</organism>
<protein>
    <recommendedName>
        <fullName evidence="2">BPTI/Kunitz inhibitor domain-containing protein</fullName>
    </recommendedName>
</protein>
<keyword evidence="1" id="KW-1015">Disulfide bond</keyword>
<dbReference type="CDD" id="cd00109">
    <property type="entry name" value="Kunitz-type"/>
    <property type="match status" value="1"/>
</dbReference>
<dbReference type="InterPro" id="IPR002223">
    <property type="entry name" value="Kunitz_BPTI"/>
</dbReference>
<name>A0A381W6V2_9ZZZZ</name>
<dbReference type="GO" id="GO:0005615">
    <property type="term" value="C:extracellular space"/>
    <property type="evidence" value="ECO:0007669"/>
    <property type="project" value="TreeGrafter"/>
</dbReference>
<dbReference type="PANTHER" id="PTHR10083:SF374">
    <property type="entry name" value="BPTI_KUNITZ INHIBITOR DOMAIN-CONTAINING PROTEIN"/>
    <property type="match status" value="1"/>
</dbReference>
<dbReference type="SMART" id="SM00131">
    <property type="entry name" value="KU"/>
    <property type="match status" value="1"/>
</dbReference>
<dbReference type="AlphaFoldDB" id="A0A381W6V2"/>
<proteinExistence type="predicted"/>
<accession>A0A381W6V2</accession>
<evidence type="ECO:0000259" key="2">
    <source>
        <dbReference type="PROSITE" id="PS50279"/>
    </source>
</evidence>
<dbReference type="Gene3D" id="4.10.410.10">
    <property type="entry name" value="Pancreatic trypsin inhibitor Kunitz domain"/>
    <property type="match status" value="1"/>
</dbReference>
<dbReference type="GO" id="GO:0004867">
    <property type="term" value="F:serine-type endopeptidase inhibitor activity"/>
    <property type="evidence" value="ECO:0007669"/>
    <property type="project" value="InterPro"/>
</dbReference>
<dbReference type="PANTHER" id="PTHR10083">
    <property type="entry name" value="KUNITZ-TYPE PROTEASE INHIBITOR-RELATED"/>
    <property type="match status" value="1"/>
</dbReference>
<feature type="domain" description="BPTI/Kunitz inhibitor" evidence="2">
    <location>
        <begin position="17"/>
        <end position="66"/>
    </location>
</feature>
<dbReference type="SUPFAM" id="SSF57362">
    <property type="entry name" value="BPTI-like"/>
    <property type="match status" value="1"/>
</dbReference>
<gene>
    <name evidence="3" type="ORF">METZ01_LOCUS100477</name>
</gene>
<reference evidence="3" key="1">
    <citation type="submission" date="2018-05" db="EMBL/GenBank/DDBJ databases">
        <authorList>
            <person name="Lanie J.A."/>
            <person name="Ng W.-L."/>
            <person name="Kazmierczak K.M."/>
            <person name="Andrzejewski T.M."/>
            <person name="Davidsen T.M."/>
            <person name="Wayne K.J."/>
            <person name="Tettelin H."/>
            <person name="Glass J.I."/>
            <person name="Rusch D."/>
            <person name="Podicherti R."/>
            <person name="Tsui H.-C.T."/>
            <person name="Winkler M.E."/>
        </authorList>
    </citation>
    <scope>NUCLEOTIDE SEQUENCE</scope>
</reference>
<dbReference type="InterPro" id="IPR050098">
    <property type="entry name" value="TFPI/VKTCI-like"/>
</dbReference>
<evidence type="ECO:0000313" key="3">
    <source>
        <dbReference type="EMBL" id="SVA47623.1"/>
    </source>
</evidence>
<dbReference type="EMBL" id="UINC01010730">
    <property type="protein sequence ID" value="SVA47623.1"/>
    <property type="molecule type" value="Genomic_DNA"/>
</dbReference>
<dbReference type="Pfam" id="PF00014">
    <property type="entry name" value="Kunitz_BPTI"/>
    <property type="match status" value="1"/>
</dbReference>
<sequence>MILSCEEKKPPSLSVECYLDPDPGPCKASIPRYYYDEEAKVCKEFKWGGCDGVVPFETMKECDDACE</sequence>
<dbReference type="PROSITE" id="PS50279">
    <property type="entry name" value="BPTI_KUNITZ_2"/>
    <property type="match status" value="1"/>
</dbReference>
<evidence type="ECO:0000256" key="1">
    <source>
        <dbReference type="ARBA" id="ARBA00023157"/>
    </source>
</evidence>